<evidence type="ECO:0000313" key="2">
    <source>
        <dbReference type="EMBL" id="SDR89629.1"/>
    </source>
</evidence>
<gene>
    <name evidence="2" type="ORF">SAMN05216490_0150</name>
</gene>
<dbReference type="STRING" id="652787.SAMN05216490_0150"/>
<dbReference type="Proteomes" id="UP000199679">
    <property type="component" value="Chromosome I"/>
</dbReference>
<sequence length="267" mass="31205">MNPYLNGKSLYGDDFTIDEIENWYNQEKEAYANLGNKNTETYWYGYHALNKLHGFNYLKGKHFNNVLGLGAAWGHEFEVIIDQINNLYIIEPSDQLRSERVGNIKPVYIAPAISGTINYPDNYFDLVTSLGTLHHIPNISYVIAELYRVTKKDGYILIREPIISMGDWTKPRPGLTIHERGIPLNIFRDILAKYPLQIINEGLCFTMTAFFQRIWINLSNSPIYTFKSYILLDKWLSKLFYWNLQYHATHKLHRVAPQSVFYVLKKL</sequence>
<keyword evidence="2" id="KW-0808">Transferase</keyword>
<dbReference type="Pfam" id="PF08241">
    <property type="entry name" value="Methyltransf_11"/>
    <property type="match status" value="1"/>
</dbReference>
<evidence type="ECO:0000259" key="1">
    <source>
        <dbReference type="Pfam" id="PF08241"/>
    </source>
</evidence>
<dbReference type="InterPro" id="IPR013216">
    <property type="entry name" value="Methyltransf_11"/>
</dbReference>
<dbReference type="Gene3D" id="3.40.50.150">
    <property type="entry name" value="Vaccinia Virus protein VP39"/>
    <property type="match status" value="1"/>
</dbReference>
<accession>A0A1H1MUL5</accession>
<proteinExistence type="predicted"/>
<dbReference type="RefSeq" id="WP_157682010.1">
    <property type="nucleotide sequence ID" value="NZ_LT629740.1"/>
</dbReference>
<dbReference type="GO" id="GO:0032259">
    <property type="term" value="P:methylation"/>
    <property type="evidence" value="ECO:0007669"/>
    <property type="project" value="UniProtKB-KW"/>
</dbReference>
<organism evidence="2 3">
    <name type="scientific">Mucilaginibacter mallensis</name>
    <dbReference type="NCBI Taxonomy" id="652787"/>
    <lineage>
        <taxon>Bacteria</taxon>
        <taxon>Pseudomonadati</taxon>
        <taxon>Bacteroidota</taxon>
        <taxon>Sphingobacteriia</taxon>
        <taxon>Sphingobacteriales</taxon>
        <taxon>Sphingobacteriaceae</taxon>
        <taxon>Mucilaginibacter</taxon>
    </lineage>
</organism>
<keyword evidence="3" id="KW-1185">Reference proteome</keyword>
<feature type="domain" description="Methyltransferase type 11" evidence="1">
    <location>
        <begin position="69"/>
        <end position="158"/>
    </location>
</feature>
<protein>
    <submittedName>
        <fullName evidence="2">Methyltransferase domain-containing protein</fullName>
    </submittedName>
</protein>
<dbReference type="OrthoDB" id="9770553at2"/>
<dbReference type="SUPFAM" id="SSF53335">
    <property type="entry name" value="S-adenosyl-L-methionine-dependent methyltransferases"/>
    <property type="match status" value="1"/>
</dbReference>
<reference evidence="2 3" key="1">
    <citation type="submission" date="2016-10" db="EMBL/GenBank/DDBJ databases">
        <authorList>
            <person name="de Groot N.N."/>
        </authorList>
    </citation>
    <scope>NUCLEOTIDE SEQUENCE [LARGE SCALE GENOMIC DNA]</scope>
    <source>
        <strain evidence="2 3">MP1X4</strain>
    </source>
</reference>
<dbReference type="EMBL" id="LT629740">
    <property type="protein sequence ID" value="SDR89629.1"/>
    <property type="molecule type" value="Genomic_DNA"/>
</dbReference>
<dbReference type="InterPro" id="IPR029063">
    <property type="entry name" value="SAM-dependent_MTases_sf"/>
</dbReference>
<evidence type="ECO:0000313" key="3">
    <source>
        <dbReference type="Proteomes" id="UP000199679"/>
    </source>
</evidence>
<dbReference type="AlphaFoldDB" id="A0A1H1MUL5"/>
<dbReference type="GO" id="GO:0008757">
    <property type="term" value="F:S-adenosylmethionine-dependent methyltransferase activity"/>
    <property type="evidence" value="ECO:0007669"/>
    <property type="project" value="InterPro"/>
</dbReference>
<name>A0A1H1MUL5_MUCMA</name>
<keyword evidence="2" id="KW-0489">Methyltransferase</keyword>